<dbReference type="EMBL" id="NFEA01000035">
    <property type="protein sequence ID" value="OTZ33500.1"/>
    <property type="molecule type" value="Genomic_DNA"/>
</dbReference>
<organism evidence="1 2">
    <name type="scientific">Bacillus thuringiensis subsp. darmstadiensis</name>
    <dbReference type="NCBI Taxonomy" id="132264"/>
    <lineage>
        <taxon>Bacteria</taxon>
        <taxon>Bacillati</taxon>
        <taxon>Bacillota</taxon>
        <taxon>Bacilli</taxon>
        <taxon>Bacillales</taxon>
        <taxon>Bacillaceae</taxon>
        <taxon>Bacillus</taxon>
        <taxon>Bacillus cereus group</taxon>
    </lineage>
</organism>
<dbReference type="AlphaFoldDB" id="A0A9X6IVI9"/>
<name>A0A9X6IVI9_BACUD</name>
<protein>
    <submittedName>
        <fullName evidence="1">Uncharacterized protein</fullName>
    </submittedName>
</protein>
<evidence type="ECO:0000313" key="1">
    <source>
        <dbReference type="EMBL" id="OTZ33500.1"/>
    </source>
</evidence>
<reference evidence="1 2" key="1">
    <citation type="submission" date="2016-10" db="EMBL/GenBank/DDBJ databases">
        <title>Comparative genomics of Bacillus thuringiensis reveals a path to pathogens against multiple invertebrate hosts.</title>
        <authorList>
            <person name="Zheng J."/>
            <person name="Gao Q."/>
            <person name="Liu H."/>
            <person name="Peng D."/>
            <person name="Ruan L."/>
            <person name="Sun M."/>
        </authorList>
    </citation>
    <scope>NUCLEOTIDE SEQUENCE [LARGE SCALE GENOMIC DNA]</scope>
    <source>
        <strain evidence="1">BGSC 4M3</strain>
    </source>
</reference>
<dbReference type="RefSeq" id="WP_000635310.1">
    <property type="nucleotide sequence ID" value="NZ_NFEA01000035.1"/>
</dbReference>
<sequence length="310" mass="35908">MIVIDKLDEIEEEYTEKMKEHVEIIVEWLSKGLDLSRLDYIYFPNDFDKAILEFQIEQGISERGVTNNAMGTTFGKTIELEVNGELKDRIFLRKEILLQLLLGEGYAQKLSLNTLHHELCHVHDNNDLAKMFDFQAELDMESDTIYSVLNAHAMNIFSEYIVPKMAVTTKDPNTIIDTNFLADIISYTQKEVKKDIEKYQNGEINIYNFFGELQLKTSHLLKVFSTIIGELDGITKETELINEQLLDSFISNYQISDCWFSLKSALRGLNKTYPNWTQVAEIEPLKKCILKTWNTYGVYPDVYGIKILEN</sequence>
<dbReference type="Proteomes" id="UP000195217">
    <property type="component" value="Unassembled WGS sequence"/>
</dbReference>
<evidence type="ECO:0000313" key="2">
    <source>
        <dbReference type="Proteomes" id="UP000195217"/>
    </source>
</evidence>
<accession>A0A9X6IVI9</accession>
<comment type="caution">
    <text evidence="1">The sequence shown here is derived from an EMBL/GenBank/DDBJ whole genome shotgun (WGS) entry which is preliminary data.</text>
</comment>
<proteinExistence type="predicted"/>
<gene>
    <name evidence="1" type="ORF">BK761_12725</name>
</gene>